<reference evidence="2" key="1">
    <citation type="journal article" date="2023" name="G3 (Bethesda)">
        <title>Genome assembly and association tests identify interacting loci associated with vigor, precocity, and sex in interspecific pistachio rootstocks.</title>
        <authorList>
            <person name="Palmer W."/>
            <person name="Jacygrad E."/>
            <person name="Sagayaradj S."/>
            <person name="Cavanaugh K."/>
            <person name="Han R."/>
            <person name="Bertier L."/>
            <person name="Beede B."/>
            <person name="Kafkas S."/>
            <person name="Golino D."/>
            <person name="Preece J."/>
            <person name="Michelmore R."/>
        </authorList>
    </citation>
    <scope>NUCLEOTIDE SEQUENCE [LARGE SCALE GENOMIC DNA]</scope>
</reference>
<gene>
    <name evidence="1" type="ORF">Pint_03638</name>
</gene>
<dbReference type="Proteomes" id="UP001163603">
    <property type="component" value="Chromosome 3"/>
</dbReference>
<keyword evidence="2" id="KW-1185">Reference proteome</keyword>
<name>A0ACC0Z0W7_9ROSI</name>
<evidence type="ECO:0000313" key="2">
    <source>
        <dbReference type="Proteomes" id="UP001163603"/>
    </source>
</evidence>
<accession>A0ACC0Z0W7</accession>
<sequence length="372" mass="41548">MIMSLTNSLISDLLSGAEFFKDPELSAVLNRLVNTLKEPSPELKKLAAVAGQKGLFLKINQWCTTLNIFMEVINESLLSVVELKVWADEVKELANDVEEILDEISKQASRFKPMAQSQTTTGKRSSLKGLIPACFTGSNTGAVTLFDDNLSSRIIDITSRLEKLNTKRCILGLRVIYLKMLGFADSRNEPISGRDEDKQKILEMVLKDEVSDHANFSVIPIIGTAGAGKTTLARLVYDDKAVEDFKPRAWVSLYEDSNVFRISKAILESITSKSCNLKDLDEVLVQLKEAIFGRKFLFVLDDVSMENYGLWETLKSSFMAGAPGSKIIVTTHKVDIEFPVSLNIRPYRLEAFLVGVINFIRKMFSWRGATSD</sequence>
<dbReference type="EMBL" id="CM047738">
    <property type="protein sequence ID" value="KAJ0044896.1"/>
    <property type="molecule type" value="Genomic_DNA"/>
</dbReference>
<organism evidence="1 2">
    <name type="scientific">Pistacia integerrima</name>
    <dbReference type="NCBI Taxonomy" id="434235"/>
    <lineage>
        <taxon>Eukaryota</taxon>
        <taxon>Viridiplantae</taxon>
        <taxon>Streptophyta</taxon>
        <taxon>Embryophyta</taxon>
        <taxon>Tracheophyta</taxon>
        <taxon>Spermatophyta</taxon>
        <taxon>Magnoliopsida</taxon>
        <taxon>eudicotyledons</taxon>
        <taxon>Gunneridae</taxon>
        <taxon>Pentapetalae</taxon>
        <taxon>rosids</taxon>
        <taxon>malvids</taxon>
        <taxon>Sapindales</taxon>
        <taxon>Anacardiaceae</taxon>
        <taxon>Pistacia</taxon>
    </lineage>
</organism>
<proteinExistence type="predicted"/>
<comment type="caution">
    <text evidence="1">The sequence shown here is derived from an EMBL/GenBank/DDBJ whole genome shotgun (WGS) entry which is preliminary data.</text>
</comment>
<protein>
    <submittedName>
        <fullName evidence="1">Uncharacterized protein</fullName>
    </submittedName>
</protein>
<evidence type="ECO:0000313" key="1">
    <source>
        <dbReference type="EMBL" id="KAJ0044896.1"/>
    </source>
</evidence>